<feature type="transmembrane region" description="Helical" evidence="7">
    <location>
        <begin position="409"/>
        <end position="435"/>
    </location>
</feature>
<evidence type="ECO:0000256" key="4">
    <source>
        <dbReference type="ARBA" id="ARBA00022989"/>
    </source>
</evidence>
<dbReference type="PROSITE" id="PS50850">
    <property type="entry name" value="MFS"/>
    <property type="match status" value="1"/>
</dbReference>
<evidence type="ECO:0000256" key="5">
    <source>
        <dbReference type="ARBA" id="ARBA00023136"/>
    </source>
</evidence>
<feature type="transmembrane region" description="Helical" evidence="7">
    <location>
        <begin position="473"/>
        <end position="495"/>
    </location>
</feature>
<feature type="domain" description="Major facilitator superfamily (MFS) profile" evidence="8">
    <location>
        <begin position="58"/>
        <end position="506"/>
    </location>
</feature>
<dbReference type="SUPFAM" id="SSF103473">
    <property type="entry name" value="MFS general substrate transporter"/>
    <property type="match status" value="1"/>
</dbReference>
<feature type="transmembrane region" description="Helical" evidence="7">
    <location>
        <begin position="213"/>
        <end position="232"/>
    </location>
</feature>
<name>A0ABR0DY25_ZASCE</name>
<accession>A0ABR0DY25</accession>
<comment type="caution">
    <text evidence="9">The sequence shown here is derived from an EMBL/GenBank/DDBJ whole genome shotgun (WGS) entry which is preliminary data.</text>
</comment>
<evidence type="ECO:0000313" key="9">
    <source>
        <dbReference type="EMBL" id="KAK4493994.1"/>
    </source>
</evidence>
<evidence type="ECO:0000313" key="10">
    <source>
        <dbReference type="Proteomes" id="UP001305779"/>
    </source>
</evidence>
<organism evidence="9 10">
    <name type="scientific">Zasmidium cellare</name>
    <name type="common">Wine cellar mold</name>
    <name type="synonym">Racodium cellare</name>
    <dbReference type="NCBI Taxonomy" id="395010"/>
    <lineage>
        <taxon>Eukaryota</taxon>
        <taxon>Fungi</taxon>
        <taxon>Dikarya</taxon>
        <taxon>Ascomycota</taxon>
        <taxon>Pezizomycotina</taxon>
        <taxon>Dothideomycetes</taxon>
        <taxon>Dothideomycetidae</taxon>
        <taxon>Mycosphaerellales</taxon>
        <taxon>Mycosphaerellaceae</taxon>
        <taxon>Zasmidium</taxon>
    </lineage>
</organism>
<feature type="transmembrane region" description="Helical" evidence="7">
    <location>
        <begin position="182"/>
        <end position="207"/>
    </location>
</feature>
<dbReference type="Pfam" id="PF07690">
    <property type="entry name" value="MFS_1"/>
    <property type="match status" value="1"/>
</dbReference>
<evidence type="ECO:0000256" key="7">
    <source>
        <dbReference type="SAM" id="Phobius"/>
    </source>
</evidence>
<sequence length="522" mass="56408">MDNSDAMSPEPHLDDEKNKKPDFDLESPIEAEDHGADVQPPSYTPPYSAFAGRTRATIMIAACSSSAVSPFSTSIYYPAVPALSQKLGVPVTLINLTISSYQILQGLAPSFTAAFSETYGRRPAYLLGFIVWLGANLGLALQDNYVALLVLRCLQSCGSSGSLALAGAVCADLAPRSQRGRYTGYTTIGVVFGSSMAPVVGGLLSYFLGPQSIFWFLVIFSGVLCIVVAVIFPETGRSIIGNGSVPPSKWNRSLVQVIRPVPGPGEVETIAKKKGGLNPLTALLLLRDPANFLLALYVGILYSGSASVTSILASQLARRYHFNEVQTGLCYIPLGVGAMTSRYTMANLIDWRFKREAGKQGLSVEKNKQQDISKFNIEMARLPLCLPVVFASCCCFITYGWVMEYHTPLAVIIIVLFLMGNITTSPMIPMAILMVDLNPENTASASASLNLVRMLMSAGWVAAYTPLIDAIGIGWTCTMTAGIFVLFSPCVLVVMRHGYRWRTEKAEKSKGQEESAEQAEKV</sequence>
<keyword evidence="5 7" id="KW-0472">Membrane</keyword>
<feature type="transmembrane region" description="Helical" evidence="7">
    <location>
        <begin position="447"/>
        <end position="467"/>
    </location>
</feature>
<evidence type="ECO:0000256" key="1">
    <source>
        <dbReference type="ARBA" id="ARBA00004141"/>
    </source>
</evidence>
<keyword evidence="2" id="KW-0813">Transport</keyword>
<feature type="transmembrane region" description="Helical" evidence="7">
    <location>
        <begin position="384"/>
        <end position="403"/>
    </location>
</feature>
<dbReference type="InterPro" id="IPR036259">
    <property type="entry name" value="MFS_trans_sf"/>
</dbReference>
<evidence type="ECO:0000256" key="3">
    <source>
        <dbReference type="ARBA" id="ARBA00022692"/>
    </source>
</evidence>
<gene>
    <name evidence="9" type="ORF">PRZ48_015180</name>
</gene>
<keyword evidence="10" id="KW-1185">Reference proteome</keyword>
<dbReference type="Proteomes" id="UP001305779">
    <property type="component" value="Unassembled WGS sequence"/>
</dbReference>
<comment type="subcellular location">
    <subcellularLocation>
        <location evidence="1">Membrane</location>
        <topology evidence="1">Multi-pass membrane protein</topology>
    </subcellularLocation>
</comment>
<evidence type="ECO:0000256" key="2">
    <source>
        <dbReference type="ARBA" id="ARBA00022448"/>
    </source>
</evidence>
<dbReference type="InterPro" id="IPR011701">
    <property type="entry name" value="MFS"/>
</dbReference>
<feature type="region of interest" description="Disordered" evidence="6">
    <location>
        <begin position="1"/>
        <end position="42"/>
    </location>
</feature>
<proteinExistence type="predicted"/>
<evidence type="ECO:0000259" key="8">
    <source>
        <dbReference type="PROSITE" id="PS50850"/>
    </source>
</evidence>
<keyword evidence="4 7" id="KW-1133">Transmembrane helix</keyword>
<keyword evidence="3 7" id="KW-0812">Transmembrane</keyword>
<dbReference type="Gene3D" id="1.20.1250.20">
    <property type="entry name" value="MFS general substrate transporter like domains"/>
    <property type="match status" value="1"/>
</dbReference>
<dbReference type="InterPro" id="IPR020846">
    <property type="entry name" value="MFS_dom"/>
</dbReference>
<evidence type="ECO:0000256" key="6">
    <source>
        <dbReference type="SAM" id="MobiDB-lite"/>
    </source>
</evidence>
<feature type="transmembrane region" description="Helical" evidence="7">
    <location>
        <begin position="124"/>
        <end position="141"/>
    </location>
</feature>
<reference evidence="9 10" key="1">
    <citation type="journal article" date="2023" name="G3 (Bethesda)">
        <title>A chromosome-level genome assembly of Zasmidium syzygii isolated from banana leaves.</title>
        <authorList>
            <person name="van Westerhoven A.C."/>
            <person name="Mehrabi R."/>
            <person name="Talebi R."/>
            <person name="Steentjes M.B.F."/>
            <person name="Corcolon B."/>
            <person name="Chong P.A."/>
            <person name="Kema G.H.J."/>
            <person name="Seidl M.F."/>
        </authorList>
    </citation>
    <scope>NUCLEOTIDE SEQUENCE [LARGE SCALE GENOMIC DNA]</scope>
    <source>
        <strain evidence="9 10">P124</strain>
    </source>
</reference>
<dbReference type="PANTHER" id="PTHR23502:SF51">
    <property type="entry name" value="QUINIDINE RESISTANCE PROTEIN 1-RELATED"/>
    <property type="match status" value="1"/>
</dbReference>
<protein>
    <recommendedName>
        <fullName evidence="8">Major facilitator superfamily (MFS) profile domain-containing protein</fullName>
    </recommendedName>
</protein>
<dbReference type="PANTHER" id="PTHR23502">
    <property type="entry name" value="MAJOR FACILITATOR SUPERFAMILY"/>
    <property type="match status" value="1"/>
</dbReference>
<feature type="transmembrane region" description="Helical" evidence="7">
    <location>
        <begin position="147"/>
        <end position="170"/>
    </location>
</feature>
<dbReference type="EMBL" id="JAXOVC010000015">
    <property type="protein sequence ID" value="KAK4493994.1"/>
    <property type="molecule type" value="Genomic_DNA"/>
</dbReference>
<feature type="compositionally biased region" description="Basic and acidic residues" evidence="6">
    <location>
        <begin position="11"/>
        <end position="23"/>
    </location>
</feature>
<feature type="transmembrane region" description="Helical" evidence="7">
    <location>
        <begin position="292"/>
        <end position="313"/>
    </location>
</feature>